<dbReference type="KEGG" id="panc:E2636_12605"/>
<protein>
    <submittedName>
        <fullName evidence="4">SDR family oxidoreductase</fullName>
    </submittedName>
</protein>
<dbReference type="PRINTS" id="PR00080">
    <property type="entry name" value="SDRFAMILY"/>
</dbReference>
<dbReference type="InterPro" id="IPR002347">
    <property type="entry name" value="SDR_fam"/>
</dbReference>
<evidence type="ECO:0000256" key="1">
    <source>
        <dbReference type="ARBA" id="ARBA00006484"/>
    </source>
</evidence>
<dbReference type="EMBL" id="CP038015">
    <property type="protein sequence ID" value="QBP41940.1"/>
    <property type="molecule type" value="Genomic_DNA"/>
</dbReference>
<organism evidence="4 5">
    <name type="scientific">Paenisporosarcina antarctica</name>
    <dbReference type="NCBI Taxonomy" id="417367"/>
    <lineage>
        <taxon>Bacteria</taxon>
        <taxon>Bacillati</taxon>
        <taxon>Bacillota</taxon>
        <taxon>Bacilli</taxon>
        <taxon>Bacillales</taxon>
        <taxon>Caryophanaceae</taxon>
        <taxon>Paenisporosarcina</taxon>
    </lineage>
</organism>
<dbReference type="GO" id="GO:0016491">
    <property type="term" value="F:oxidoreductase activity"/>
    <property type="evidence" value="ECO:0007669"/>
    <property type="project" value="UniProtKB-KW"/>
</dbReference>
<dbReference type="InterPro" id="IPR020904">
    <property type="entry name" value="Sc_DH/Rdtase_CS"/>
</dbReference>
<dbReference type="AlphaFoldDB" id="A0A4P6ZYY5"/>
<evidence type="ECO:0000256" key="3">
    <source>
        <dbReference type="RuleBase" id="RU000363"/>
    </source>
</evidence>
<evidence type="ECO:0000256" key="2">
    <source>
        <dbReference type="ARBA" id="ARBA00023002"/>
    </source>
</evidence>
<reference evidence="4 5" key="1">
    <citation type="submission" date="2019-03" db="EMBL/GenBank/DDBJ databases">
        <title>Complete genome sequence of Paenisporosarcina antarctica CGMCC 1.6503T.</title>
        <authorList>
            <person name="Rong J.-C."/>
            <person name="Chi N.-Y."/>
            <person name="Zhang Q.-F."/>
        </authorList>
    </citation>
    <scope>NUCLEOTIDE SEQUENCE [LARGE SCALE GENOMIC DNA]</scope>
    <source>
        <strain evidence="4 5">CGMCC 1.6503</strain>
    </source>
</reference>
<accession>A0A4P6ZYY5</accession>
<gene>
    <name evidence="4" type="ORF">E2636_12605</name>
</gene>
<dbReference type="Proteomes" id="UP000294292">
    <property type="component" value="Chromosome"/>
</dbReference>
<sequence>MTTAIVTGASRGIGRAAAIEMSNNKDVDNMVLIATNEAKLGETMGLLNPRVNVRAIVYDFSSQEGIQEMVKEIYDEFGSIDWLLNIAGYTDPKALLDTTLESMVKTYNVNVFSLVAMTKECVKYMKLNDQSKILNVASTAGMSPRPGWLSYASSKSAVISISETLALELSEYNILVYCISPGRAATDLRKTLAPEEDPTTIMQAEDVANLIGDLMKMSEYCLDGQNIVVRKQVKKL</sequence>
<dbReference type="OrthoDB" id="9803333at2"/>
<dbReference type="CDD" id="cd05233">
    <property type="entry name" value="SDR_c"/>
    <property type="match status" value="1"/>
</dbReference>
<keyword evidence="2" id="KW-0560">Oxidoreductase</keyword>
<dbReference type="RefSeq" id="WP_134210509.1">
    <property type="nucleotide sequence ID" value="NZ_CP038015.1"/>
</dbReference>
<dbReference type="PRINTS" id="PR00081">
    <property type="entry name" value="GDHRDH"/>
</dbReference>
<dbReference type="InterPro" id="IPR036291">
    <property type="entry name" value="NAD(P)-bd_dom_sf"/>
</dbReference>
<dbReference type="SUPFAM" id="SSF51735">
    <property type="entry name" value="NAD(P)-binding Rossmann-fold domains"/>
    <property type="match status" value="1"/>
</dbReference>
<keyword evidence="5" id="KW-1185">Reference proteome</keyword>
<dbReference type="Gene3D" id="3.40.50.720">
    <property type="entry name" value="NAD(P)-binding Rossmann-like Domain"/>
    <property type="match status" value="1"/>
</dbReference>
<evidence type="ECO:0000313" key="4">
    <source>
        <dbReference type="EMBL" id="QBP41940.1"/>
    </source>
</evidence>
<evidence type="ECO:0000313" key="5">
    <source>
        <dbReference type="Proteomes" id="UP000294292"/>
    </source>
</evidence>
<dbReference type="PANTHER" id="PTHR42901">
    <property type="entry name" value="ALCOHOL DEHYDROGENASE"/>
    <property type="match status" value="1"/>
</dbReference>
<dbReference type="PANTHER" id="PTHR42901:SF1">
    <property type="entry name" value="ALCOHOL DEHYDROGENASE"/>
    <property type="match status" value="1"/>
</dbReference>
<name>A0A4P6ZYY5_9BACL</name>
<comment type="similarity">
    <text evidence="1 3">Belongs to the short-chain dehydrogenases/reductases (SDR) family.</text>
</comment>
<proteinExistence type="inferred from homology"/>
<dbReference type="Pfam" id="PF00106">
    <property type="entry name" value="adh_short"/>
    <property type="match status" value="1"/>
</dbReference>
<dbReference type="PROSITE" id="PS00061">
    <property type="entry name" value="ADH_SHORT"/>
    <property type="match status" value="1"/>
</dbReference>